<gene>
    <name evidence="9" type="ORF">PG993_014119</name>
</gene>
<evidence type="ECO:0000256" key="3">
    <source>
        <dbReference type="ARBA" id="ARBA00010617"/>
    </source>
</evidence>
<dbReference type="Proteomes" id="UP001444661">
    <property type="component" value="Unassembled WGS sequence"/>
</dbReference>
<evidence type="ECO:0000313" key="10">
    <source>
        <dbReference type="Proteomes" id="UP001444661"/>
    </source>
</evidence>
<evidence type="ECO:0000256" key="6">
    <source>
        <dbReference type="ARBA" id="ARBA00023004"/>
    </source>
</evidence>
<keyword evidence="4 8" id="KW-0479">Metal-binding</keyword>
<keyword evidence="7 8" id="KW-0503">Monooxygenase</keyword>
<dbReference type="InterPro" id="IPR017972">
    <property type="entry name" value="Cyt_P450_CS"/>
</dbReference>
<keyword evidence="5 8" id="KW-0560">Oxidoreductase</keyword>
<comment type="caution">
    <text evidence="9">The sequence shown here is derived from an EMBL/GenBank/DDBJ whole genome shotgun (WGS) entry which is preliminary data.</text>
</comment>
<keyword evidence="8" id="KW-0349">Heme</keyword>
<accession>A0ABR1RU66</accession>
<dbReference type="PANTHER" id="PTHR46206:SF6">
    <property type="entry name" value="CYTOCHROME P450 MONOOXYGENASE AN1598-RELATED"/>
    <property type="match status" value="1"/>
</dbReference>
<dbReference type="SUPFAM" id="SSF48264">
    <property type="entry name" value="Cytochrome P450"/>
    <property type="match status" value="1"/>
</dbReference>
<evidence type="ECO:0000256" key="4">
    <source>
        <dbReference type="ARBA" id="ARBA00022723"/>
    </source>
</evidence>
<dbReference type="Pfam" id="PF00067">
    <property type="entry name" value="p450"/>
    <property type="match status" value="1"/>
</dbReference>
<evidence type="ECO:0000313" key="9">
    <source>
        <dbReference type="EMBL" id="KAK8017793.1"/>
    </source>
</evidence>
<dbReference type="CDD" id="cd11041">
    <property type="entry name" value="CYP503A1-like"/>
    <property type="match status" value="1"/>
</dbReference>
<evidence type="ECO:0000256" key="7">
    <source>
        <dbReference type="ARBA" id="ARBA00023033"/>
    </source>
</evidence>
<dbReference type="EMBL" id="JAQQWK010000013">
    <property type="protein sequence ID" value="KAK8017793.1"/>
    <property type="molecule type" value="Genomic_DNA"/>
</dbReference>
<dbReference type="InterPro" id="IPR001128">
    <property type="entry name" value="Cyt_P450"/>
</dbReference>
<protein>
    <submittedName>
        <fullName evidence="9">Cytochrome P450</fullName>
    </submittedName>
</protein>
<dbReference type="PROSITE" id="PS00086">
    <property type="entry name" value="CYTOCHROME_P450"/>
    <property type="match status" value="1"/>
</dbReference>
<reference evidence="9 10" key="1">
    <citation type="submission" date="2023-01" db="EMBL/GenBank/DDBJ databases">
        <title>Analysis of 21 Apiospora genomes using comparative genomics revels a genus with tremendous synthesis potential of carbohydrate active enzymes and secondary metabolites.</title>
        <authorList>
            <person name="Sorensen T."/>
        </authorList>
    </citation>
    <scope>NUCLEOTIDE SEQUENCE [LARGE SCALE GENOMIC DNA]</scope>
    <source>
        <strain evidence="9 10">CBS 33761</strain>
    </source>
</reference>
<evidence type="ECO:0000256" key="1">
    <source>
        <dbReference type="ARBA" id="ARBA00001971"/>
    </source>
</evidence>
<dbReference type="Gene3D" id="1.10.630.10">
    <property type="entry name" value="Cytochrome P450"/>
    <property type="match status" value="1"/>
</dbReference>
<dbReference type="PANTHER" id="PTHR46206">
    <property type="entry name" value="CYTOCHROME P450"/>
    <property type="match status" value="1"/>
</dbReference>
<evidence type="ECO:0000256" key="5">
    <source>
        <dbReference type="ARBA" id="ARBA00023002"/>
    </source>
</evidence>
<evidence type="ECO:0000256" key="2">
    <source>
        <dbReference type="ARBA" id="ARBA00004167"/>
    </source>
</evidence>
<evidence type="ECO:0000256" key="8">
    <source>
        <dbReference type="RuleBase" id="RU000461"/>
    </source>
</evidence>
<name>A0ABR1RU66_9PEZI</name>
<sequence>MDEVKSLPDKKVSTAPELFKRAGGHYSKLGTNASAAIKALRIDLRRRTTTIPHLTEEAKYAFDDALGTYKEWTPLAVFPKINRAVAIVSGRVFLGKRLSRQEEWISLSSEWAVHIFGIMRAIQRYPSWLRPYVTPYLQETKHVLEHRAKAKKFLEPTFQKHIEAKENKTSVPGEEESLASWLMKYIAPRHTTIEGLTRHQMSITWASIHTSTYALTQILFDLAANPEYQDILRDEIEEVFPNGSTEEVMGSDLPKLAKMDSFMKEAMRLNPNTIVAPLRMVMAEPLTLSSGQTLRPGDSFGFDSTSINYSKELYSSPGPETFDGLRFYRMRQKEGEEQKHQFGATGVQETFDFGHGIHACPGRHFATTEIKILLIHMLTSYDLKLKDGHKRPSNGLDEIWWIPDPAAEVLIKSR</sequence>
<proteinExistence type="inferred from homology"/>
<dbReference type="InterPro" id="IPR002403">
    <property type="entry name" value="Cyt_P450_E_grp-IV"/>
</dbReference>
<keyword evidence="10" id="KW-1185">Reference proteome</keyword>
<comment type="cofactor">
    <cofactor evidence="1">
        <name>heme</name>
        <dbReference type="ChEBI" id="CHEBI:30413"/>
    </cofactor>
</comment>
<comment type="similarity">
    <text evidence="3 8">Belongs to the cytochrome P450 family.</text>
</comment>
<dbReference type="InterPro" id="IPR036396">
    <property type="entry name" value="Cyt_P450_sf"/>
</dbReference>
<comment type="subcellular location">
    <subcellularLocation>
        <location evidence="2">Membrane</location>
        <topology evidence="2">Single-pass membrane protein</topology>
    </subcellularLocation>
</comment>
<keyword evidence="6 8" id="KW-0408">Iron</keyword>
<organism evidence="9 10">
    <name type="scientific">Apiospora rasikravindrae</name>
    <dbReference type="NCBI Taxonomy" id="990691"/>
    <lineage>
        <taxon>Eukaryota</taxon>
        <taxon>Fungi</taxon>
        <taxon>Dikarya</taxon>
        <taxon>Ascomycota</taxon>
        <taxon>Pezizomycotina</taxon>
        <taxon>Sordariomycetes</taxon>
        <taxon>Xylariomycetidae</taxon>
        <taxon>Amphisphaeriales</taxon>
        <taxon>Apiosporaceae</taxon>
        <taxon>Apiospora</taxon>
    </lineage>
</organism>
<dbReference type="PRINTS" id="PR00465">
    <property type="entry name" value="EP450IV"/>
</dbReference>